<name>A0A382C050_9ZZZZ</name>
<dbReference type="PROSITE" id="PS50006">
    <property type="entry name" value="FHA_DOMAIN"/>
    <property type="match status" value="1"/>
</dbReference>
<evidence type="ECO:0000259" key="1">
    <source>
        <dbReference type="PROSITE" id="PS50006"/>
    </source>
</evidence>
<dbReference type="AlphaFoldDB" id="A0A382C050"/>
<dbReference type="SMART" id="SM00240">
    <property type="entry name" value="FHA"/>
    <property type="match status" value="1"/>
</dbReference>
<accession>A0A382C050</accession>
<protein>
    <recommendedName>
        <fullName evidence="1">FHA domain-containing protein</fullName>
    </recommendedName>
</protein>
<dbReference type="Pfam" id="PF00498">
    <property type="entry name" value="FHA"/>
    <property type="match status" value="1"/>
</dbReference>
<dbReference type="CDD" id="cd00060">
    <property type="entry name" value="FHA"/>
    <property type="match status" value="1"/>
</dbReference>
<feature type="domain" description="FHA" evidence="1">
    <location>
        <begin position="21"/>
        <end position="74"/>
    </location>
</feature>
<reference evidence="2" key="1">
    <citation type="submission" date="2018-05" db="EMBL/GenBank/DDBJ databases">
        <authorList>
            <person name="Lanie J.A."/>
            <person name="Ng W.-L."/>
            <person name="Kazmierczak K.M."/>
            <person name="Andrzejewski T.M."/>
            <person name="Davidsen T.M."/>
            <person name="Wayne K.J."/>
            <person name="Tettelin H."/>
            <person name="Glass J.I."/>
            <person name="Rusch D."/>
            <person name="Podicherti R."/>
            <person name="Tsui H.-C.T."/>
            <person name="Winkler M.E."/>
        </authorList>
    </citation>
    <scope>NUCLEOTIDE SEQUENCE</scope>
</reference>
<organism evidence="2">
    <name type="scientific">marine metagenome</name>
    <dbReference type="NCBI Taxonomy" id="408172"/>
    <lineage>
        <taxon>unclassified sequences</taxon>
        <taxon>metagenomes</taxon>
        <taxon>ecological metagenomes</taxon>
    </lineage>
</organism>
<dbReference type="PANTHER" id="PTHR23308">
    <property type="entry name" value="NUCLEAR INHIBITOR OF PROTEIN PHOSPHATASE-1"/>
    <property type="match status" value="1"/>
</dbReference>
<proteinExistence type="predicted"/>
<dbReference type="SUPFAM" id="SSF49879">
    <property type="entry name" value="SMAD/FHA domain"/>
    <property type="match status" value="1"/>
</dbReference>
<gene>
    <name evidence="2" type="ORF">METZ01_LOCUS172026</name>
</gene>
<evidence type="ECO:0000313" key="2">
    <source>
        <dbReference type="EMBL" id="SVB19172.1"/>
    </source>
</evidence>
<dbReference type="InterPro" id="IPR008984">
    <property type="entry name" value="SMAD_FHA_dom_sf"/>
</dbReference>
<dbReference type="Gene3D" id="2.60.200.20">
    <property type="match status" value="1"/>
</dbReference>
<sequence length="101" mass="11142">MQVSYQYQGKWHIKSLLEVVVVVGRPNAQSEVGIDLSPDTTVSRVHAKIWLADELCWIEDLGSRHGTTVNGTRITARQQLKEGDLIGIGETTLRVNASNGK</sequence>
<dbReference type="InterPro" id="IPR000253">
    <property type="entry name" value="FHA_dom"/>
</dbReference>
<dbReference type="InterPro" id="IPR050923">
    <property type="entry name" value="Cell_Proc_Reg/RNA_Proc"/>
</dbReference>
<dbReference type="EMBL" id="UINC01032089">
    <property type="protein sequence ID" value="SVB19172.1"/>
    <property type="molecule type" value="Genomic_DNA"/>
</dbReference>